<dbReference type="Proteomes" id="UP000663760">
    <property type="component" value="Chromosome 9"/>
</dbReference>
<dbReference type="EMBL" id="LR746272">
    <property type="protein sequence ID" value="CAA7402264.1"/>
    <property type="molecule type" value="Genomic_DNA"/>
</dbReference>
<dbReference type="SUPFAM" id="SSF81383">
    <property type="entry name" value="F-box domain"/>
    <property type="match status" value="1"/>
</dbReference>
<dbReference type="InterPro" id="IPR001810">
    <property type="entry name" value="F-box_dom"/>
</dbReference>
<name>A0A7I8KZ81_SPIIN</name>
<evidence type="ECO:0000259" key="2">
    <source>
        <dbReference type="Pfam" id="PF00646"/>
    </source>
</evidence>
<proteinExistence type="predicted"/>
<evidence type="ECO:0000256" key="1">
    <source>
        <dbReference type="SAM" id="MobiDB-lite"/>
    </source>
</evidence>
<evidence type="ECO:0000313" key="3">
    <source>
        <dbReference type="EMBL" id="CAA7402264.1"/>
    </source>
</evidence>
<evidence type="ECO:0000313" key="4">
    <source>
        <dbReference type="Proteomes" id="UP000663760"/>
    </source>
</evidence>
<sequence>MEKETGERDDEKGPPSLPGELTDEILRRLSTADLTAALFVSPTWRRSVYAALRCCPRPKPWLFLHTQRRRGSGELAAAHAYDPHSCSWLRVPAAASPWPSLSAAVGAVPCADLLYELTPSQLTLRRGSLGGTWRRVGAPRAWRTDPVVAAVGAQIVVVGGAWEDPCDVEVFRTDGGAPPGGAAAACDPLPEAFKASASATFLSTAAEGGKVYVIERSSGLFCSLDVETRRWGPTRELRPDPLVSVSAISASGEGLLLLAGLREDDGGGGGGASLRLWAVDADTLECTAVGEMPEEMAGRLANADEPSLSSSFEFTAVGDFGYVYRPSDPTTIFSCEISAGECNWTEVQPAPPAAAAENPMDRYVFTCSRVGIEDLRRVFRPAYEGKKTTLAVTA</sequence>
<feature type="domain" description="F-box" evidence="2">
    <location>
        <begin position="16"/>
        <end position="48"/>
    </location>
</feature>
<accession>A0A7I8KZ81</accession>
<protein>
    <recommendedName>
        <fullName evidence="2">F-box domain-containing protein</fullName>
    </recommendedName>
</protein>
<keyword evidence="4" id="KW-1185">Reference proteome</keyword>
<dbReference type="OrthoDB" id="1854110at2759"/>
<gene>
    <name evidence="3" type="ORF">SI8410_09012942</name>
</gene>
<dbReference type="SUPFAM" id="SSF117281">
    <property type="entry name" value="Kelch motif"/>
    <property type="match status" value="1"/>
</dbReference>
<dbReference type="Gene3D" id="2.120.10.80">
    <property type="entry name" value="Kelch-type beta propeller"/>
    <property type="match status" value="1"/>
</dbReference>
<feature type="compositionally biased region" description="Basic and acidic residues" evidence="1">
    <location>
        <begin position="1"/>
        <end position="13"/>
    </location>
</feature>
<dbReference type="InterPro" id="IPR015915">
    <property type="entry name" value="Kelch-typ_b-propeller"/>
</dbReference>
<dbReference type="AlphaFoldDB" id="A0A7I8KZ81"/>
<feature type="region of interest" description="Disordered" evidence="1">
    <location>
        <begin position="1"/>
        <end position="21"/>
    </location>
</feature>
<dbReference type="InterPro" id="IPR036047">
    <property type="entry name" value="F-box-like_dom_sf"/>
</dbReference>
<reference evidence="3" key="1">
    <citation type="submission" date="2020-02" db="EMBL/GenBank/DDBJ databases">
        <authorList>
            <person name="Scholz U."/>
            <person name="Mascher M."/>
            <person name="Fiebig A."/>
        </authorList>
    </citation>
    <scope>NUCLEOTIDE SEQUENCE</scope>
</reference>
<dbReference type="Pfam" id="PF00646">
    <property type="entry name" value="F-box"/>
    <property type="match status" value="1"/>
</dbReference>
<organism evidence="3 4">
    <name type="scientific">Spirodela intermedia</name>
    <name type="common">Intermediate duckweed</name>
    <dbReference type="NCBI Taxonomy" id="51605"/>
    <lineage>
        <taxon>Eukaryota</taxon>
        <taxon>Viridiplantae</taxon>
        <taxon>Streptophyta</taxon>
        <taxon>Embryophyta</taxon>
        <taxon>Tracheophyta</taxon>
        <taxon>Spermatophyta</taxon>
        <taxon>Magnoliopsida</taxon>
        <taxon>Liliopsida</taxon>
        <taxon>Araceae</taxon>
        <taxon>Lemnoideae</taxon>
        <taxon>Spirodela</taxon>
    </lineage>
</organism>